<evidence type="ECO:0000256" key="1">
    <source>
        <dbReference type="ARBA" id="ARBA00023242"/>
    </source>
</evidence>
<protein>
    <recommendedName>
        <fullName evidence="2">Xylanolytic transcriptional activator regulatory domain-containing protein</fullName>
    </recommendedName>
</protein>
<comment type="caution">
    <text evidence="3">The sequence shown here is derived from an EMBL/GenBank/DDBJ whole genome shotgun (WGS) entry which is preliminary data.</text>
</comment>
<dbReference type="PANTHER" id="PTHR31668:SF4">
    <property type="entry name" value="TRANSCRIPTIONAL ACTIVATOR PROTEIN DAL81"/>
    <property type="match status" value="1"/>
</dbReference>
<gene>
    <name evidence="3" type="ORF">VTK73DRAFT_2223</name>
</gene>
<evidence type="ECO:0000259" key="2">
    <source>
        <dbReference type="SMART" id="SM00906"/>
    </source>
</evidence>
<evidence type="ECO:0000313" key="3">
    <source>
        <dbReference type="EMBL" id="KAL1882132.1"/>
    </source>
</evidence>
<dbReference type="InterPro" id="IPR050797">
    <property type="entry name" value="Carb_Metab_Trans_Reg"/>
</dbReference>
<organism evidence="3 4">
    <name type="scientific">Phialemonium thermophilum</name>
    <dbReference type="NCBI Taxonomy" id="223376"/>
    <lineage>
        <taxon>Eukaryota</taxon>
        <taxon>Fungi</taxon>
        <taxon>Dikarya</taxon>
        <taxon>Ascomycota</taxon>
        <taxon>Pezizomycotina</taxon>
        <taxon>Sordariomycetes</taxon>
        <taxon>Sordariomycetidae</taxon>
        <taxon>Cephalothecales</taxon>
        <taxon>Cephalothecaceae</taxon>
        <taxon>Phialemonium</taxon>
    </lineage>
</organism>
<dbReference type="Proteomes" id="UP001586593">
    <property type="component" value="Unassembled WGS sequence"/>
</dbReference>
<keyword evidence="4" id="KW-1185">Reference proteome</keyword>
<accession>A0ABR3Y2T3</accession>
<sequence length="359" mass="39677">MDFQYDLAMDGSEYQFLFRPPHSPSSEISAIGSSFGVIPAQSVSPQPTGPGGGSRHGALSDDWKVANAENLGLSGDMDPYLLQRYKADIAGVFKFKQLAIHAVQETPVPIQFLVSQPSLFSQSREETGHVPASQEELRFELEQIVSIEMGHRLIDLFDRFVAPQYPIFARHDVPNPSLTPPHLLGAIYSIAFPFSMYDDKLCIDLAYDTLPYPALSRLINQGLAGELYSPSLAGVQTLLLLVARPSSNYLISDASYRWTTLGLLVASAVNLGLHLDPSNWNVKPWQVALRRRLSFIIYALDRWLAASLGRPPHIDQANWLVTSVEMTDNLDSGLSADQWVNMLDFSALTSVLTTTLSKL</sequence>
<dbReference type="Pfam" id="PF04082">
    <property type="entry name" value="Fungal_trans"/>
    <property type="match status" value="1"/>
</dbReference>
<name>A0ABR3Y2T3_9PEZI</name>
<evidence type="ECO:0000313" key="4">
    <source>
        <dbReference type="Proteomes" id="UP001586593"/>
    </source>
</evidence>
<dbReference type="SMART" id="SM00906">
    <property type="entry name" value="Fungal_trans"/>
    <property type="match status" value="1"/>
</dbReference>
<reference evidence="3 4" key="1">
    <citation type="journal article" date="2024" name="Commun. Biol.">
        <title>Comparative genomic analysis of thermophilic fungi reveals convergent evolutionary adaptations and gene losses.</title>
        <authorList>
            <person name="Steindorff A.S."/>
            <person name="Aguilar-Pontes M.V."/>
            <person name="Robinson A.J."/>
            <person name="Andreopoulos B."/>
            <person name="LaButti K."/>
            <person name="Kuo A."/>
            <person name="Mondo S."/>
            <person name="Riley R."/>
            <person name="Otillar R."/>
            <person name="Haridas S."/>
            <person name="Lipzen A."/>
            <person name="Grimwood J."/>
            <person name="Schmutz J."/>
            <person name="Clum A."/>
            <person name="Reid I.D."/>
            <person name="Moisan M.C."/>
            <person name="Butler G."/>
            <person name="Nguyen T.T.M."/>
            <person name="Dewar K."/>
            <person name="Conant G."/>
            <person name="Drula E."/>
            <person name="Henrissat B."/>
            <person name="Hansel C."/>
            <person name="Singer S."/>
            <person name="Hutchinson M.I."/>
            <person name="de Vries R.P."/>
            <person name="Natvig D.O."/>
            <person name="Powell A.J."/>
            <person name="Tsang A."/>
            <person name="Grigoriev I.V."/>
        </authorList>
    </citation>
    <scope>NUCLEOTIDE SEQUENCE [LARGE SCALE GENOMIC DNA]</scope>
    <source>
        <strain evidence="3 4">ATCC 24622</strain>
    </source>
</reference>
<keyword evidence="1" id="KW-0539">Nucleus</keyword>
<dbReference type="EMBL" id="JAZHXJ010000016">
    <property type="protein sequence ID" value="KAL1882132.1"/>
    <property type="molecule type" value="Genomic_DNA"/>
</dbReference>
<dbReference type="InterPro" id="IPR007219">
    <property type="entry name" value="XnlR_reg_dom"/>
</dbReference>
<feature type="domain" description="Xylanolytic transcriptional activator regulatory" evidence="2">
    <location>
        <begin position="257"/>
        <end position="330"/>
    </location>
</feature>
<proteinExistence type="predicted"/>
<dbReference type="PANTHER" id="PTHR31668">
    <property type="entry name" value="GLUCOSE TRANSPORT TRANSCRIPTION REGULATOR RGT1-RELATED-RELATED"/>
    <property type="match status" value="1"/>
</dbReference>
<dbReference type="CDD" id="cd12148">
    <property type="entry name" value="fungal_TF_MHR"/>
    <property type="match status" value="1"/>
</dbReference>